<dbReference type="SUPFAM" id="SSF46626">
    <property type="entry name" value="Cytochrome c"/>
    <property type="match status" value="1"/>
</dbReference>
<evidence type="ECO:0000256" key="7">
    <source>
        <dbReference type="ARBA" id="ARBA00022982"/>
    </source>
</evidence>
<name>A0A6G1X875_9BACI</name>
<dbReference type="SUPFAM" id="SSF50998">
    <property type="entry name" value="Quinoprotein alcohol dehydrogenase-like"/>
    <property type="match status" value="1"/>
</dbReference>
<dbReference type="InterPro" id="IPR036909">
    <property type="entry name" value="Cyt_c-like_dom_sf"/>
</dbReference>
<dbReference type="InterPro" id="IPR009056">
    <property type="entry name" value="Cyt_c-like_dom"/>
</dbReference>
<keyword evidence="12" id="KW-1133">Transmembrane helix</keyword>
<dbReference type="GO" id="GO:0020037">
    <property type="term" value="F:heme binding"/>
    <property type="evidence" value="ECO:0007669"/>
    <property type="project" value="InterPro"/>
</dbReference>
<organism evidence="14 15">
    <name type="scientific">Salinibacillus xinjiangensis</name>
    <dbReference type="NCBI Taxonomy" id="1229268"/>
    <lineage>
        <taxon>Bacteria</taxon>
        <taxon>Bacillati</taxon>
        <taxon>Bacillota</taxon>
        <taxon>Bacilli</taxon>
        <taxon>Bacillales</taxon>
        <taxon>Bacillaceae</taxon>
        <taxon>Salinibacillus</taxon>
    </lineage>
</organism>
<feature type="compositionally biased region" description="Acidic residues" evidence="11">
    <location>
        <begin position="30"/>
        <end position="39"/>
    </location>
</feature>
<evidence type="ECO:0000256" key="9">
    <source>
        <dbReference type="ARBA" id="ARBA00023004"/>
    </source>
</evidence>
<dbReference type="Gene3D" id="1.10.760.10">
    <property type="entry name" value="Cytochrome c-like domain"/>
    <property type="match status" value="1"/>
</dbReference>
<dbReference type="EMBL" id="WJNH01000007">
    <property type="protein sequence ID" value="MRG87147.1"/>
    <property type="molecule type" value="Genomic_DNA"/>
</dbReference>
<comment type="similarity">
    <text evidence="2">Belongs to the bacterial PQQ dehydrogenase family.</text>
</comment>
<feature type="compositionally biased region" description="Basic and acidic residues" evidence="11">
    <location>
        <begin position="658"/>
        <end position="677"/>
    </location>
</feature>
<evidence type="ECO:0000259" key="13">
    <source>
        <dbReference type="PROSITE" id="PS51007"/>
    </source>
</evidence>
<keyword evidence="12" id="KW-0472">Membrane</keyword>
<dbReference type="RefSeq" id="WP_153729027.1">
    <property type="nucleotide sequence ID" value="NZ_WJNH01000007.1"/>
</dbReference>
<protein>
    <submittedName>
        <fullName evidence="14">PQQ-binding-like beta-propeller repeat protein</fullName>
    </submittedName>
</protein>
<sequence length="759" mass="83862">MKKQSWIIVASVIVALAIVVIVIMSQFTDPNDDVAESPADEGKQEQSEEKKENETEAQKDKNPGHLSVQHMDYPGDVAPYFSAEELTAPPSKNWITNGGNIYNGRYSPLDKINTTNVSDLKADWVTSLGSGYEFKYSGQATPIVYDGVMFTITGANDVSAIDAKTGEIIWEFSPELADGLDTLCCGWVSRGVAIGEGKVYVALLDARLLALDQKTGEVVWETVVDEWEKGYTITSAPLYYDGKVYTGIAGGEYGIRGYVAAYDAEMGRQIWRTYTIPGPGEEGHDTWPQDNKSWLKGGGPVWQTPAIDPELGNIYFAVGNTSPDLDGSNREGDNLFTDSVLALDADTGEYKWHFQEVHHDIWDMDPANPVVLFDVKMDGETKKGIAQAGKTGWVYILDRTNGEPLIGIDEKEVPQLEKQKTSPTQPFPKGDNFVPQGVTKEDIEKDFPEEFDGKYGDIFTPFWDEPLTLRPSPQGGANWPPSAYNPETEYFYVLGNNNYFSFAHYADDEENTFEEGKEWLGSVWQPVENTPQRGTVTAIDIKTNKIAWQKEWDTIAYSGILSTKGNLIFVGHNDGRIIAYNATNGDKVWEFKTDAGANAPPITYEIDGKQYISIFSAGASLAGTKHGDKIYTFSLDGEYGSVEDIPDEEIIQSPLAQKRKEHEKHEDQDSNETQKEGDAVLDQGRTIYEDNCLSCHGDQGAGGHNGPSIKNSDMVTDREALIEQIKKGGGGMPGFEGTLSEDQIDTLAEYILQRLATKE</sequence>
<evidence type="ECO:0000256" key="5">
    <source>
        <dbReference type="ARBA" id="ARBA00022723"/>
    </source>
</evidence>
<accession>A0A6G1X875</accession>
<evidence type="ECO:0000256" key="11">
    <source>
        <dbReference type="SAM" id="MobiDB-lite"/>
    </source>
</evidence>
<dbReference type="OrthoDB" id="9794322at2"/>
<dbReference type="InterPro" id="IPR011047">
    <property type="entry name" value="Quinoprotein_ADH-like_sf"/>
</dbReference>
<evidence type="ECO:0000256" key="8">
    <source>
        <dbReference type="ARBA" id="ARBA00023002"/>
    </source>
</evidence>
<dbReference type="InterPro" id="IPR008168">
    <property type="entry name" value="Cyt_C_IC"/>
</dbReference>
<dbReference type="InterPro" id="IPR002372">
    <property type="entry name" value="PQQ_rpt_dom"/>
</dbReference>
<keyword evidence="12" id="KW-0812">Transmembrane</keyword>
<keyword evidence="6" id="KW-0732">Signal</keyword>
<evidence type="ECO:0000256" key="4">
    <source>
        <dbReference type="ARBA" id="ARBA00022617"/>
    </source>
</evidence>
<keyword evidence="15" id="KW-1185">Reference proteome</keyword>
<feature type="region of interest" description="Disordered" evidence="11">
    <location>
        <begin position="657"/>
        <end position="677"/>
    </location>
</feature>
<dbReference type="GO" id="GO:0016491">
    <property type="term" value="F:oxidoreductase activity"/>
    <property type="evidence" value="ECO:0007669"/>
    <property type="project" value="UniProtKB-KW"/>
</dbReference>
<feature type="compositionally biased region" description="Basic and acidic residues" evidence="11">
    <location>
        <begin position="40"/>
        <end position="63"/>
    </location>
</feature>
<comment type="cofactor">
    <cofactor evidence="1">
        <name>pyrroloquinoline quinone</name>
        <dbReference type="ChEBI" id="CHEBI:58442"/>
    </cofactor>
</comment>
<dbReference type="InterPro" id="IPR018391">
    <property type="entry name" value="PQQ_b-propeller_rpt"/>
</dbReference>
<evidence type="ECO:0000256" key="1">
    <source>
        <dbReference type="ARBA" id="ARBA00001931"/>
    </source>
</evidence>
<dbReference type="Gene3D" id="2.140.10.10">
    <property type="entry name" value="Quinoprotein alcohol dehydrogenase-like superfamily"/>
    <property type="match status" value="1"/>
</dbReference>
<dbReference type="Proteomes" id="UP000480185">
    <property type="component" value="Unassembled WGS sequence"/>
</dbReference>
<dbReference type="GO" id="GO:0009055">
    <property type="term" value="F:electron transfer activity"/>
    <property type="evidence" value="ECO:0007669"/>
    <property type="project" value="InterPro"/>
</dbReference>
<keyword evidence="8" id="KW-0560">Oxidoreductase</keyword>
<feature type="region of interest" description="Disordered" evidence="11">
    <location>
        <begin position="30"/>
        <end position="69"/>
    </location>
</feature>
<evidence type="ECO:0000256" key="10">
    <source>
        <dbReference type="PROSITE-ProRule" id="PRU00433"/>
    </source>
</evidence>
<gene>
    <name evidence="14" type="ORF">GH754_12585</name>
</gene>
<dbReference type="Pfam" id="PF01011">
    <property type="entry name" value="PQQ"/>
    <property type="match status" value="1"/>
</dbReference>
<dbReference type="AlphaFoldDB" id="A0A6G1X875"/>
<dbReference type="Pfam" id="PF13442">
    <property type="entry name" value="Cytochrome_CBB3"/>
    <property type="match status" value="1"/>
</dbReference>
<feature type="domain" description="Cytochrome c" evidence="13">
    <location>
        <begin position="679"/>
        <end position="755"/>
    </location>
</feature>
<keyword evidence="5 10" id="KW-0479">Metal-binding</keyword>
<evidence type="ECO:0000256" key="12">
    <source>
        <dbReference type="SAM" id="Phobius"/>
    </source>
</evidence>
<evidence type="ECO:0000256" key="3">
    <source>
        <dbReference type="ARBA" id="ARBA00022448"/>
    </source>
</evidence>
<dbReference type="PRINTS" id="PR00605">
    <property type="entry name" value="CYTCHROMECIC"/>
</dbReference>
<feature type="transmembrane region" description="Helical" evidence="12">
    <location>
        <begin position="7"/>
        <end position="27"/>
    </location>
</feature>
<reference evidence="14 15" key="1">
    <citation type="submission" date="2019-11" db="EMBL/GenBank/DDBJ databases">
        <authorList>
            <person name="Li J."/>
        </authorList>
    </citation>
    <scope>NUCLEOTIDE SEQUENCE [LARGE SCALE GENOMIC DNA]</scope>
    <source>
        <strain evidence="14 15">J4</strain>
    </source>
</reference>
<evidence type="ECO:0000313" key="15">
    <source>
        <dbReference type="Proteomes" id="UP000480185"/>
    </source>
</evidence>
<evidence type="ECO:0000313" key="14">
    <source>
        <dbReference type="EMBL" id="MRG87147.1"/>
    </source>
</evidence>
<evidence type="ECO:0000256" key="2">
    <source>
        <dbReference type="ARBA" id="ARBA00008156"/>
    </source>
</evidence>
<keyword evidence="4 10" id="KW-0349">Heme</keyword>
<dbReference type="SMART" id="SM00564">
    <property type="entry name" value="PQQ"/>
    <property type="match status" value="6"/>
</dbReference>
<proteinExistence type="inferred from homology"/>
<evidence type="ECO:0000256" key="6">
    <source>
        <dbReference type="ARBA" id="ARBA00022729"/>
    </source>
</evidence>
<dbReference type="PANTHER" id="PTHR32303">
    <property type="entry name" value="QUINOPROTEIN ALCOHOL DEHYDROGENASE (CYTOCHROME C)"/>
    <property type="match status" value="1"/>
</dbReference>
<dbReference type="GO" id="GO:0005506">
    <property type="term" value="F:iron ion binding"/>
    <property type="evidence" value="ECO:0007669"/>
    <property type="project" value="InterPro"/>
</dbReference>
<comment type="caution">
    <text evidence="14">The sequence shown here is derived from an EMBL/GenBank/DDBJ whole genome shotgun (WGS) entry which is preliminary data.</text>
</comment>
<keyword evidence="3" id="KW-0813">Transport</keyword>
<keyword evidence="9 10" id="KW-0408">Iron</keyword>
<keyword evidence="7" id="KW-0249">Electron transport</keyword>
<dbReference type="PROSITE" id="PS51007">
    <property type="entry name" value="CYTC"/>
    <property type="match status" value="1"/>
</dbReference>